<organism evidence="2">
    <name type="scientific">marine sediment metagenome</name>
    <dbReference type="NCBI Taxonomy" id="412755"/>
    <lineage>
        <taxon>unclassified sequences</taxon>
        <taxon>metagenomes</taxon>
        <taxon>ecological metagenomes</taxon>
    </lineage>
</organism>
<accession>A0A0F9X8D9</accession>
<evidence type="ECO:0000313" key="2">
    <source>
        <dbReference type="EMBL" id="KKN87853.1"/>
    </source>
</evidence>
<gene>
    <name evidence="2" type="ORF">LCGC14_0253840</name>
</gene>
<dbReference type="NCBIfam" id="TIGR02595">
    <property type="entry name" value="PEP_CTERM"/>
    <property type="match status" value="1"/>
</dbReference>
<evidence type="ECO:0000259" key="1">
    <source>
        <dbReference type="Pfam" id="PF07589"/>
    </source>
</evidence>
<dbReference type="Pfam" id="PF07589">
    <property type="entry name" value="PEP-CTERM"/>
    <property type="match status" value="1"/>
</dbReference>
<dbReference type="EMBL" id="LAZR01000133">
    <property type="protein sequence ID" value="KKN87853.1"/>
    <property type="molecule type" value="Genomic_DNA"/>
</dbReference>
<comment type="caution">
    <text evidence="2">The sequence shown here is derived from an EMBL/GenBank/DDBJ whole genome shotgun (WGS) entry which is preliminary data.</text>
</comment>
<dbReference type="InterPro" id="IPR013424">
    <property type="entry name" value="Ice-binding_C"/>
</dbReference>
<sequence>MPRINWLSRAICAAVVCASLVSAASANFVEFWVERWDQDGNGVAYTYGAGIEIQVTGATAVEMVLSGGGTAPFVAGPSGFWFDTSDGVSLATLNSEIGGAHTVRITHAGADSVYQYTRAVITDGLFPNLPTLDAVPANIEQDHNFQWAWAAGSADEMWADAEIYNKLYKESESIDPFEVGTTTSWAPDFAPETGDGEFIIGYTFVGDVKAGNGISISAWTRDSGDELFGGVDDEIEDFVDSLDIENFTVVPEPTTLLVMACGAIGLLRRRRSKIRRGGRA</sequence>
<dbReference type="AlphaFoldDB" id="A0A0F9X8D9"/>
<feature type="domain" description="Ice-binding protein C-terminal" evidence="1">
    <location>
        <begin position="250"/>
        <end position="271"/>
    </location>
</feature>
<name>A0A0F9X8D9_9ZZZZ</name>
<reference evidence="2" key="1">
    <citation type="journal article" date="2015" name="Nature">
        <title>Complex archaea that bridge the gap between prokaryotes and eukaryotes.</title>
        <authorList>
            <person name="Spang A."/>
            <person name="Saw J.H."/>
            <person name="Jorgensen S.L."/>
            <person name="Zaremba-Niedzwiedzka K."/>
            <person name="Martijn J."/>
            <person name="Lind A.E."/>
            <person name="van Eijk R."/>
            <person name="Schleper C."/>
            <person name="Guy L."/>
            <person name="Ettema T.J."/>
        </authorList>
    </citation>
    <scope>NUCLEOTIDE SEQUENCE</scope>
</reference>
<proteinExistence type="predicted"/>
<protein>
    <recommendedName>
        <fullName evidence="1">Ice-binding protein C-terminal domain-containing protein</fullName>
    </recommendedName>
</protein>